<gene>
    <name evidence="2" type="ORF">J2Z17_001528</name>
</gene>
<accession>A0ABS4DWQ7</accession>
<organism evidence="2 3">
    <name type="scientific">Rhizobium halophytocola</name>
    <dbReference type="NCBI Taxonomy" id="735519"/>
    <lineage>
        <taxon>Bacteria</taxon>
        <taxon>Pseudomonadati</taxon>
        <taxon>Pseudomonadota</taxon>
        <taxon>Alphaproteobacteria</taxon>
        <taxon>Hyphomicrobiales</taxon>
        <taxon>Rhizobiaceae</taxon>
        <taxon>Rhizobium/Agrobacterium group</taxon>
        <taxon>Rhizobium</taxon>
    </lineage>
</organism>
<evidence type="ECO:0000256" key="1">
    <source>
        <dbReference type="SAM" id="Phobius"/>
    </source>
</evidence>
<name>A0ABS4DWQ7_9HYPH</name>
<comment type="caution">
    <text evidence="2">The sequence shown here is derived from an EMBL/GenBank/DDBJ whole genome shotgun (WGS) entry which is preliminary data.</text>
</comment>
<keyword evidence="3" id="KW-1185">Reference proteome</keyword>
<protein>
    <recommendedName>
        <fullName evidence="4">RDD family protein</fullName>
    </recommendedName>
</protein>
<dbReference type="RefSeq" id="WP_245223922.1">
    <property type="nucleotide sequence ID" value="NZ_JAGGJU010000003.1"/>
</dbReference>
<feature type="transmembrane region" description="Helical" evidence="1">
    <location>
        <begin position="44"/>
        <end position="64"/>
    </location>
</feature>
<proteinExistence type="predicted"/>
<evidence type="ECO:0008006" key="4">
    <source>
        <dbReference type="Google" id="ProtNLM"/>
    </source>
</evidence>
<keyword evidence="1" id="KW-1133">Transmembrane helix</keyword>
<evidence type="ECO:0000313" key="3">
    <source>
        <dbReference type="Proteomes" id="UP000759443"/>
    </source>
</evidence>
<reference evidence="2 3" key="1">
    <citation type="submission" date="2021-03" db="EMBL/GenBank/DDBJ databases">
        <title>Genomic Encyclopedia of Type Strains, Phase IV (KMG-IV): sequencing the most valuable type-strain genomes for metagenomic binning, comparative biology and taxonomic classification.</title>
        <authorList>
            <person name="Goeker M."/>
        </authorList>
    </citation>
    <scope>NUCLEOTIDE SEQUENCE [LARGE SCALE GENOMIC DNA]</scope>
    <source>
        <strain evidence="2 3">DSM 21600</strain>
    </source>
</reference>
<dbReference type="EMBL" id="JAGGJU010000003">
    <property type="protein sequence ID" value="MBP1850107.1"/>
    <property type="molecule type" value="Genomic_DNA"/>
</dbReference>
<keyword evidence="1" id="KW-0812">Transmembrane</keyword>
<feature type="transmembrane region" description="Helical" evidence="1">
    <location>
        <begin position="12"/>
        <end position="32"/>
    </location>
</feature>
<keyword evidence="1" id="KW-0472">Membrane</keyword>
<evidence type="ECO:0000313" key="2">
    <source>
        <dbReference type="EMBL" id="MBP1850107.1"/>
    </source>
</evidence>
<dbReference type="Proteomes" id="UP000759443">
    <property type="component" value="Unassembled WGS sequence"/>
</dbReference>
<sequence length="80" mass="8815">MSDVDNRPSTWRVVLAAIFDFLTIFILGGWLIAALTGGLTGHGFALNGWPALLLFVLIIAYFVVGNRIGGTLWKRILRAR</sequence>